<dbReference type="Proteomes" id="UP000077143">
    <property type="component" value="Chromosome"/>
</dbReference>
<evidence type="ECO:0000313" key="3">
    <source>
        <dbReference type="Proteomes" id="UP000077143"/>
    </source>
</evidence>
<evidence type="ECO:0008006" key="4">
    <source>
        <dbReference type="Google" id="ProtNLM"/>
    </source>
</evidence>
<accession>A0A172UKK9</accession>
<feature type="chain" id="PRO_5008002155" description="Alanine and proline-rich secreted protein Apa" evidence="1">
    <location>
        <begin position="36"/>
        <end position="189"/>
    </location>
</feature>
<proteinExistence type="predicted"/>
<keyword evidence="1" id="KW-0732">Signal</keyword>
<keyword evidence="3" id="KW-1185">Reference proteome</keyword>
<sequence length="189" mass="17672">MGSLVSPARKAFAASMIAGAGAVATALMLSPTAVAEPAPPPPAPAPAMPNIPFMNQLAGIPAAAPQLIQGLASAFTGGGGQSTLPVDPITPQPPTATASLNLPQTPGVAAALPAAAAAAPAVAGVQDLMPAGLASLMPAGTPLAGLLPQGAAAATAPSAPAAPGVPASSPADAAAQSLVPMFLPVSALP</sequence>
<dbReference type="KEGG" id="madi:A7U43_09720"/>
<feature type="signal peptide" evidence="1">
    <location>
        <begin position="1"/>
        <end position="35"/>
    </location>
</feature>
<protein>
    <recommendedName>
        <fullName evidence="4">Alanine and proline-rich secreted protein Apa</fullName>
    </recommendedName>
</protein>
<reference evidence="2 3" key="1">
    <citation type="submission" date="2016-05" db="EMBL/GenBank/DDBJ databases">
        <title>Complete genome sequence of a phthalic acid esters degrading Mycobacterium sp. YC-RL4.</title>
        <authorList>
            <person name="Ren L."/>
            <person name="Fan S."/>
            <person name="Ruth N."/>
            <person name="Jia Y."/>
            <person name="Wang J."/>
            <person name="Qiao C."/>
        </authorList>
    </citation>
    <scope>NUCLEOTIDE SEQUENCE [LARGE SCALE GENOMIC DNA]</scope>
    <source>
        <strain evidence="2 3">YC-RL4</strain>
    </source>
</reference>
<name>A0A172UKK9_9MYCO</name>
<dbReference type="AlphaFoldDB" id="A0A172UKK9"/>
<gene>
    <name evidence="2" type="ORF">A7U43_09720</name>
</gene>
<evidence type="ECO:0000256" key="1">
    <source>
        <dbReference type="SAM" id="SignalP"/>
    </source>
</evidence>
<evidence type="ECO:0000313" key="2">
    <source>
        <dbReference type="EMBL" id="ANE79565.1"/>
    </source>
</evidence>
<organism evidence="2 3">
    <name type="scientific">Mycobacterium adipatum</name>
    <dbReference type="NCBI Taxonomy" id="1682113"/>
    <lineage>
        <taxon>Bacteria</taxon>
        <taxon>Bacillati</taxon>
        <taxon>Actinomycetota</taxon>
        <taxon>Actinomycetes</taxon>
        <taxon>Mycobacteriales</taxon>
        <taxon>Mycobacteriaceae</taxon>
        <taxon>Mycobacterium</taxon>
    </lineage>
</organism>
<dbReference type="STRING" id="1682113.A7U43_09720"/>
<dbReference type="OrthoDB" id="4764772at2"/>
<dbReference type="EMBL" id="CP015596">
    <property type="protein sequence ID" value="ANE79565.1"/>
    <property type="molecule type" value="Genomic_DNA"/>
</dbReference>